<sequence>MKGGICIQFGLSELHSDGILSLRLYCRRDSVGEYMSNHDPFKPDVAPSVQNDPDPSRETAAAGPAGEQGAAADAQAAEAQLQLFEVTGRIKWFDVAKGFGFIVPDNGWPDVLLHVTCLQKGGYQTAHEGATVVVEAVRRSRGFQAFRLVSMDESTALHPSELPMPRTHVTVEPTSPLEPCIVKWFNRLRGFGFVTRGEGTPDIFVHMETLRRYGIAELQPGETVLVRYGDGPKGLMAAEVRLPEGRLPASH</sequence>
<reference evidence="3 4" key="1">
    <citation type="submission" date="2016-08" db="EMBL/GenBank/DDBJ databases">
        <authorList>
            <person name="Varghese N."/>
            <person name="Submissions Spin"/>
        </authorList>
    </citation>
    <scope>NUCLEOTIDE SEQUENCE [LARGE SCALE GENOMIC DNA]</scope>
    <source>
        <strain evidence="3 4">HL-109</strain>
    </source>
</reference>
<dbReference type="PROSITE" id="PS51857">
    <property type="entry name" value="CSD_2"/>
    <property type="match status" value="2"/>
</dbReference>
<dbReference type="Pfam" id="PF00313">
    <property type="entry name" value="CSD"/>
    <property type="match status" value="2"/>
</dbReference>
<feature type="compositionally biased region" description="Low complexity" evidence="1">
    <location>
        <begin position="58"/>
        <end position="70"/>
    </location>
</feature>
<dbReference type="EMBL" id="FMBM01000002">
    <property type="protein sequence ID" value="SCC81580.1"/>
    <property type="molecule type" value="Genomic_DNA"/>
</dbReference>
<accession>A0ABY0KAT3</accession>
<dbReference type="SUPFAM" id="SSF50249">
    <property type="entry name" value="Nucleic acid-binding proteins"/>
    <property type="match status" value="2"/>
</dbReference>
<dbReference type="PANTHER" id="PTHR11544">
    <property type="entry name" value="COLD SHOCK DOMAIN CONTAINING PROTEINS"/>
    <property type="match status" value="1"/>
</dbReference>
<name>A0ABY0KAT3_9HYPH</name>
<feature type="region of interest" description="Disordered" evidence="1">
    <location>
        <begin position="37"/>
        <end position="70"/>
    </location>
</feature>
<evidence type="ECO:0000256" key="1">
    <source>
        <dbReference type="SAM" id="MobiDB-lite"/>
    </source>
</evidence>
<dbReference type="InterPro" id="IPR050181">
    <property type="entry name" value="Cold_shock_domain"/>
</dbReference>
<dbReference type="Proteomes" id="UP000182800">
    <property type="component" value="Unassembled WGS sequence"/>
</dbReference>
<gene>
    <name evidence="3" type="ORF">GA0071312_2527</name>
</gene>
<organism evidence="3 4">
    <name type="scientific">Saliniramus fredricksonii</name>
    <dbReference type="NCBI Taxonomy" id="1653334"/>
    <lineage>
        <taxon>Bacteria</taxon>
        <taxon>Pseudomonadati</taxon>
        <taxon>Pseudomonadota</taxon>
        <taxon>Alphaproteobacteria</taxon>
        <taxon>Hyphomicrobiales</taxon>
        <taxon>Salinarimonadaceae</taxon>
        <taxon>Saliniramus</taxon>
    </lineage>
</organism>
<proteinExistence type="predicted"/>
<dbReference type="InterPro" id="IPR011129">
    <property type="entry name" value="CSD"/>
</dbReference>
<protein>
    <submittedName>
        <fullName evidence="3">Cold shock protein (Beta-ribbon, CspA family)</fullName>
    </submittedName>
</protein>
<dbReference type="PRINTS" id="PR00050">
    <property type="entry name" value="COLDSHOCK"/>
</dbReference>
<evidence type="ECO:0000313" key="4">
    <source>
        <dbReference type="Proteomes" id="UP000182800"/>
    </source>
</evidence>
<dbReference type="SMART" id="SM00357">
    <property type="entry name" value="CSP"/>
    <property type="match status" value="2"/>
</dbReference>
<evidence type="ECO:0000259" key="2">
    <source>
        <dbReference type="PROSITE" id="PS51857"/>
    </source>
</evidence>
<keyword evidence="4" id="KW-1185">Reference proteome</keyword>
<evidence type="ECO:0000313" key="3">
    <source>
        <dbReference type="EMBL" id="SCC81580.1"/>
    </source>
</evidence>
<comment type="caution">
    <text evidence="3">The sequence shown here is derived from an EMBL/GenBank/DDBJ whole genome shotgun (WGS) entry which is preliminary data.</text>
</comment>
<dbReference type="Gene3D" id="2.40.50.140">
    <property type="entry name" value="Nucleic acid-binding proteins"/>
    <property type="match status" value="2"/>
</dbReference>
<dbReference type="InterPro" id="IPR012340">
    <property type="entry name" value="NA-bd_OB-fold"/>
</dbReference>
<feature type="domain" description="CSD" evidence="2">
    <location>
        <begin position="85"/>
        <end position="150"/>
    </location>
</feature>
<dbReference type="InterPro" id="IPR002059">
    <property type="entry name" value="CSP_DNA-bd"/>
</dbReference>
<feature type="domain" description="CSD" evidence="2">
    <location>
        <begin position="177"/>
        <end position="242"/>
    </location>
</feature>
<dbReference type="CDD" id="cd04458">
    <property type="entry name" value="CSP_CDS"/>
    <property type="match status" value="2"/>
</dbReference>